<keyword evidence="4" id="KW-1133">Transmembrane helix</keyword>
<dbReference type="InterPro" id="IPR002293">
    <property type="entry name" value="AA/rel_permease1"/>
</dbReference>
<sequence length="464" mass="48761">MSDSHDTSAPQGGRGHHDGGEGQLKRALGVPSLVFFGLVYMVPLTIFTTYGIVTQVTGGRVPLAYVITLLAMVFTARSYAKMAHELPFAGSAYTYTQKSFGAGIGFVAGWALLLDYLFLPMINYLVVGIYLSAAFPMIPAWVFVLTAIVLVTALNVIGIVSVARANIVIIAAQAIFILTFAALGIASMSGSGTVDLMAPFTGDGSAPGFGNVMAGAAILCLSFLGFDAVSTLSEEAKDAQRTVPRAIVIATVTGGLIYIVLSFLSQLVYPSNDFADVDSGALDVMGAAGGEFLAIFFTAAYVAGACGSALTSQASVSRILFAMGRDGVLPKRFFGRLSPRFHTPILATLCVGVVSLFALAVDLSFISEMVSFGALIAFSAVNLSVIKHFIIDGNRRGSRAIINFIVLPGIGFCLTLWLWTSLSPRTLLIGVIWLALGIGYLAFVTRGFRRPTPTLDLAESGAGP</sequence>
<dbReference type="Gene3D" id="1.20.1740.10">
    <property type="entry name" value="Amino acid/polyamine transporter I"/>
    <property type="match status" value="1"/>
</dbReference>
<evidence type="ECO:0000256" key="4">
    <source>
        <dbReference type="ARBA" id="ARBA00022989"/>
    </source>
</evidence>
<dbReference type="PANTHER" id="PTHR42770">
    <property type="entry name" value="AMINO ACID TRANSPORTER-RELATED"/>
    <property type="match status" value="1"/>
</dbReference>
<gene>
    <name evidence="6" type="ORF">BLSMQ_2823</name>
</gene>
<dbReference type="Pfam" id="PF13520">
    <property type="entry name" value="AA_permease_2"/>
    <property type="match status" value="1"/>
</dbReference>
<keyword evidence="2" id="KW-1003">Cell membrane</keyword>
<evidence type="ECO:0000256" key="1">
    <source>
        <dbReference type="ARBA" id="ARBA00004651"/>
    </source>
</evidence>
<dbReference type="AlphaFoldDB" id="A0A1D7W649"/>
<dbReference type="EMBL" id="CP017150">
    <property type="protein sequence ID" value="AOP54529.1"/>
    <property type="molecule type" value="Genomic_DNA"/>
</dbReference>
<dbReference type="RefSeq" id="WP_069600602.1">
    <property type="nucleotide sequence ID" value="NZ_CP017150.1"/>
</dbReference>
<evidence type="ECO:0000256" key="2">
    <source>
        <dbReference type="ARBA" id="ARBA00022475"/>
    </source>
</evidence>
<dbReference type="PANTHER" id="PTHR42770:SF8">
    <property type="entry name" value="PUTRESCINE IMPORTER PUUP"/>
    <property type="match status" value="1"/>
</dbReference>
<comment type="subcellular location">
    <subcellularLocation>
        <location evidence="1">Cell membrane</location>
        <topology evidence="1">Multi-pass membrane protein</topology>
    </subcellularLocation>
</comment>
<dbReference type="InterPro" id="IPR050367">
    <property type="entry name" value="APC_superfamily"/>
</dbReference>
<reference evidence="7" key="1">
    <citation type="submission" date="2016-09" db="EMBL/GenBank/DDBJ databases">
        <title>Complete Genome Sequence of Brevibacterium linens SMQ-1335.</title>
        <authorList>
            <person name="de Melo A.G."/>
            <person name="Labrie S.J."/>
            <person name="Dumaresq J."/>
            <person name="Roberts R.J."/>
            <person name="Tremblay D.M."/>
            <person name="Moineau S."/>
        </authorList>
    </citation>
    <scope>NUCLEOTIDE SEQUENCE [LARGE SCALE GENOMIC DNA]</scope>
    <source>
        <strain evidence="7">SMQ-1335</strain>
    </source>
</reference>
<evidence type="ECO:0000256" key="3">
    <source>
        <dbReference type="ARBA" id="ARBA00022692"/>
    </source>
</evidence>
<dbReference type="eggNOG" id="COG0531">
    <property type="taxonomic scope" value="Bacteria"/>
</dbReference>
<organism evidence="6 7">
    <name type="scientific">Brevibacterium aurantiacum</name>
    <dbReference type="NCBI Taxonomy" id="273384"/>
    <lineage>
        <taxon>Bacteria</taxon>
        <taxon>Bacillati</taxon>
        <taxon>Actinomycetota</taxon>
        <taxon>Actinomycetes</taxon>
        <taxon>Micrococcales</taxon>
        <taxon>Brevibacteriaceae</taxon>
        <taxon>Brevibacterium</taxon>
    </lineage>
</organism>
<keyword evidence="3" id="KW-0812">Transmembrane</keyword>
<keyword evidence="5" id="KW-0472">Membrane</keyword>
<accession>A0A1D7W649</accession>
<evidence type="ECO:0000256" key="5">
    <source>
        <dbReference type="ARBA" id="ARBA00023136"/>
    </source>
</evidence>
<proteinExistence type="predicted"/>
<dbReference type="KEGG" id="blin:BLSMQ_2823"/>
<dbReference type="PATRIC" id="fig|1703.10.peg.2918"/>
<evidence type="ECO:0000313" key="7">
    <source>
        <dbReference type="Proteomes" id="UP000094793"/>
    </source>
</evidence>
<dbReference type="Proteomes" id="UP000094793">
    <property type="component" value="Chromosome"/>
</dbReference>
<protein>
    <submittedName>
        <fullName evidence="6">Putrescine importer</fullName>
    </submittedName>
</protein>
<dbReference type="PIRSF" id="PIRSF006060">
    <property type="entry name" value="AA_transporter"/>
    <property type="match status" value="1"/>
</dbReference>
<dbReference type="GO" id="GO:0005886">
    <property type="term" value="C:plasma membrane"/>
    <property type="evidence" value="ECO:0007669"/>
    <property type="project" value="UniProtKB-SubCell"/>
</dbReference>
<dbReference type="OrthoDB" id="9762947at2"/>
<dbReference type="GO" id="GO:0022857">
    <property type="term" value="F:transmembrane transporter activity"/>
    <property type="evidence" value="ECO:0007669"/>
    <property type="project" value="InterPro"/>
</dbReference>
<evidence type="ECO:0000313" key="6">
    <source>
        <dbReference type="EMBL" id="AOP54529.1"/>
    </source>
</evidence>
<name>A0A1D7W649_BREAU</name>